<evidence type="ECO:0000313" key="2">
    <source>
        <dbReference type="EMBL" id="CDW44064.1"/>
    </source>
</evidence>
<organism evidence="2">
    <name type="scientific">Lepeophtheirus salmonis</name>
    <name type="common">Salmon louse</name>
    <name type="synonym">Caligus salmonis</name>
    <dbReference type="NCBI Taxonomy" id="72036"/>
    <lineage>
        <taxon>Eukaryota</taxon>
        <taxon>Metazoa</taxon>
        <taxon>Ecdysozoa</taxon>
        <taxon>Arthropoda</taxon>
        <taxon>Crustacea</taxon>
        <taxon>Multicrustacea</taxon>
        <taxon>Hexanauplia</taxon>
        <taxon>Copepoda</taxon>
        <taxon>Siphonostomatoida</taxon>
        <taxon>Caligidae</taxon>
        <taxon>Lepeophtheirus</taxon>
    </lineage>
</organism>
<reference evidence="2" key="1">
    <citation type="submission" date="2014-05" db="EMBL/GenBank/DDBJ databases">
        <authorList>
            <person name="Chronopoulou M."/>
        </authorList>
    </citation>
    <scope>NUCLEOTIDE SEQUENCE</scope>
    <source>
        <tissue evidence="2">Whole organism</tissue>
    </source>
</reference>
<evidence type="ECO:0000256" key="1">
    <source>
        <dbReference type="SAM" id="Phobius"/>
    </source>
</evidence>
<protein>
    <submittedName>
        <fullName evidence="2">Uncharacterized protein</fullName>
    </submittedName>
</protein>
<dbReference type="EMBL" id="HACA01026703">
    <property type="protein sequence ID" value="CDW44064.1"/>
    <property type="molecule type" value="Transcribed_RNA"/>
</dbReference>
<proteinExistence type="predicted"/>
<keyword evidence="1" id="KW-0812">Transmembrane</keyword>
<name>A0A0K2V0Q4_LEPSM</name>
<feature type="transmembrane region" description="Helical" evidence="1">
    <location>
        <begin position="12"/>
        <end position="29"/>
    </location>
</feature>
<sequence>CIQWTLVDIHNTLSLLIVLILKGQIWSLLEHFFHKFNFFFLNN</sequence>
<feature type="non-terminal residue" evidence="2">
    <location>
        <position position="1"/>
    </location>
</feature>
<dbReference type="AlphaFoldDB" id="A0A0K2V0Q4"/>
<accession>A0A0K2V0Q4</accession>
<keyword evidence="1" id="KW-0472">Membrane</keyword>
<keyword evidence="1" id="KW-1133">Transmembrane helix</keyword>